<keyword evidence="2" id="KW-1185">Reference proteome</keyword>
<gene>
    <name evidence="1" type="ORF">PFISCL1PPCAC_11233</name>
</gene>
<reference evidence="1" key="1">
    <citation type="submission" date="2023-10" db="EMBL/GenBank/DDBJ databases">
        <title>Genome assembly of Pristionchus species.</title>
        <authorList>
            <person name="Yoshida K."/>
            <person name="Sommer R.J."/>
        </authorList>
    </citation>
    <scope>NUCLEOTIDE SEQUENCE</scope>
    <source>
        <strain evidence="1">RS5133</strain>
    </source>
</reference>
<organism evidence="1 2">
    <name type="scientific">Pristionchus fissidentatus</name>
    <dbReference type="NCBI Taxonomy" id="1538716"/>
    <lineage>
        <taxon>Eukaryota</taxon>
        <taxon>Metazoa</taxon>
        <taxon>Ecdysozoa</taxon>
        <taxon>Nematoda</taxon>
        <taxon>Chromadorea</taxon>
        <taxon>Rhabditida</taxon>
        <taxon>Rhabditina</taxon>
        <taxon>Diplogasteromorpha</taxon>
        <taxon>Diplogasteroidea</taxon>
        <taxon>Neodiplogasteridae</taxon>
        <taxon>Pristionchus</taxon>
    </lineage>
</organism>
<dbReference type="EMBL" id="BTSY01000003">
    <property type="protein sequence ID" value="GMT19936.1"/>
    <property type="molecule type" value="Genomic_DNA"/>
</dbReference>
<protein>
    <submittedName>
        <fullName evidence="1">Uncharacterized protein</fullName>
    </submittedName>
</protein>
<accession>A0AAV5VJY4</accession>
<evidence type="ECO:0000313" key="1">
    <source>
        <dbReference type="EMBL" id="GMT19936.1"/>
    </source>
</evidence>
<dbReference type="AlphaFoldDB" id="A0AAV5VJY4"/>
<proteinExistence type="predicted"/>
<feature type="non-terminal residue" evidence="1">
    <location>
        <position position="1"/>
    </location>
</feature>
<comment type="caution">
    <text evidence="1">The sequence shown here is derived from an EMBL/GenBank/DDBJ whole genome shotgun (WGS) entry which is preliminary data.</text>
</comment>
<name>A0AAV5VJY4_9BILA</name>
<dbReference type="Proteomes" id="UP001432322">
    <property type="component" value="Unassembled WGS sequence"/>
</dbReference>
<sequence length="124" mass="14416">ERPLREGEYRLTKILGVNKYEFRGSLAHARALLRITETARGLRRMDLRIDAREHFQLTNMDFAFDKPVTIDKSKSEDDLPNTSNTQLLFKPDGEFHSVTLIINIRGLTPSEEQTTQEVKFKLRL</sequence>
<evidence type="ECO:0000313" key="2">
    <source>
        <dbReference type="Proteomes" id="UP001432322"/>
    </source>
</evidence>